<proteinExistence type="inferred from homology"/>
<dbReference type="CDD" id="cd14275">
    <property type="entry name" value="UBA_EF-Ts"/>
    <property type="match status" value="1"/>
</dbReference>
<sequence length="298" mass="32190">MQITASMVKELRERTGSGMMECKKALQETDGDIDVAIENMRKSGLAKADKKSGRVAAEGRVVIEISDDGKSAAVVEVNCETDFVSGGDDFLSFVSAIAKTALANKPADVAALSEMTLDGASETIEEARKAKIAKIGENMQLRRFEILETSNGSFGAYLHGSRMGVLVEMDFNDKSEGNDELIKDVAMHIAASNPLCVSEAEVPAATLEKEKDILRAQALESGKPADIVEKMLTGRVRKYLAEITLLGQSFVKDQDKTIEVLLSDAGATVTRFIRYEVGEGIEKKVENFADEVMAQVNG</sequence>
<dbReference type="InterPro" id="IPR018101">
    <property type="entry name" value="Transl_elong_Ts_CS"/>
</dbReference>
<evidence type="ECO:0000259" key="4">
    <source>
        <dbReference type="Pfam" id="PF00889"/>
    </source>
</evidence>
<keyword evidence="2 5" id="KW-0251">Elongation factor</keyword>
<dbReference type="GO" id="GO:0003746">
    <property type="term" value="F:translation elongation factor activity"/>
    <property type="evidence" value="ECO:0007669"/>
    <property type="project" value="UniProtKB-KW"/>
</dbReference>
<feature type="domain" description="Translation elongation factor EFTs/EF1B dimerisation" evidence="4">
    <location>
        <begin position="72"/>
        <end position="279"/>
    </location>
</feature>
<dbReference type="InterPro" id="IPR036402">
    <property type="entry name" value="EF-Ts_dimer_sf"/>
</dbReference>
<dbReference type="PROSITE" id="PS01126">
    <property type="entry name" value="EF_TS_1"/>
    <property type="match status" value="1"/>
</dbReference>
<dbReference type="SUPFAM" id="SSF46934">
    <property type="entry name" value="UBA-like"/>
    <property type="match status" value="1"/>
</dbReference>
<dbReference type="GO" id="GO:0005737">
    <property type="term" value="C:cytoplasm"/>
    <property type="evidence" value="ECO:0007669"/>
    <property type="project" value="UniProtKB-ARBA"/>
</dbReference>
<dbReference type="PANTHER" id="PTHR11741">
    <property type="entry name" value="ELONGATION FACTOR TS"/>
    <property type="match status" value="1"/>
</dbReference>
<dbReference type="NCBIfam" id="TIGR00116">
    <property type="entry name" value="tsf"/>
    <property type="match status" value="1"/>
</dbReference>
<dbReference type="SUPFAM" id="SSF54713">
    <property type="entry name" value="Elongation factor Ts (EF-Ts), dimerisation domain"/>
    <property type="match status" value="2"/>
</dbReference>
<evidence type="ECO:0000256" key="2">
    <source>
        <dbReference type="ARBA" id="ARBA00022768"/>
    </source>
</evidence>
<evidence type="ECO:0000256" key="1">
    <source>
        <dbReference type="ARBA" id="ARBA00005532"/>
    </source>
</evidence>
<evidence type="ECO:0000256" key="3">
    <source>
        <dbReference type="ARBA" id="ARBA00022917"/>
    </source>
</evidence>
<name>A0A3B0W6Q7_9ZZZZ</name>
<dbReference type="FunFam" id="1.10.286.20:FF:000001">
    <property type="entry name" value="Elongation factor Ts"/>
    <property type="match status" value="1"/>
</dbReference>
<accession>A0A3B0W6Q7</accession>
<dbReference type="Gene3D" id="1.10.8.10">
    <property type="entry name" value="DNA helicase RuvA subunit, C-terminal domain"/>
    <property type="match status" value="1"/>
</dbReference>
<dbReference type="InterPro" id="IPR014039">
    <property type="entry name" value="Transl_elong_EFTs/EF1B_dimer"/>
</dbReference>
<dbReference type="PANTHER" id="PTHR11741:SF0">
    <property type="entry name" value="ELONGATION FACTOR TS, MITOCHONDRIAL"/>
    <property type="match status" value="1"/>
</dbReference>
<gene>
    <name evidence="5" type="ORF">MNBD_GAMMA06-994</name>
</gene>
<dbReference type="Gene3D" id="3.30.479.20">
    <property type="entry name" value="Elongation factor Ts, dimerisation domain"/>
    <property type="match status" value="2"/>
</dbReference>
<dbReference type="InterPro" id="IPR001816">
    <property type="entry name" value="Transl_elong_EFTs/EF1B"/>
</dbReference>
<dbReference type="FunFam" id="1.10.8.10:FF:000001">
    <property type="entry name" value="Elongation factor Ts"/>
    <property type="match status" value="1"/>
</dbReference>
<dbReference type="Gene3D" id="1.10.286.20">
    <property type="match status" value="1"/>
</dbReference>
<dbReference type="InterPro" id="IPR009060">
    <property type="entry name" value="UBA-like_sf"/>
</dbReference>
<comment type="similarity">
    <text evidence="1">Belongs to the EF-Ts family.</text>
</comment>
<organism evidence="5">
    <name type="scientific">hydrothermal vent metagenome</name>
    <dbReference type="NCBI Taxonomy" id="652676"/>
    <lineage>
        <taxon>unclassified sequences</taxon>
        <taxon>metagenomes</taxon>
        <taxon>ecological metagenomes</taxon>
    </lineage>
</organism>
<dbReference type="AlphaFoldDB" id="A0A3B0W6Q7"/>
<dbReference type="EMBL" id="UOFD01000022">
    <property type="protein sequence ID" value="VAW50991.1"/>
    <property type="molecule type" value="Genomic_DNA"/>
</dbReference>
<protein>
    <submittedName>
        <fullName evidence="5">Translation elongation factor Ts</fullName>
    </submittedName>
</protein>
<reference evidence="5" key="1">
    <citation type="submission" date="2018-06" db="EMBL/GenBank/DDBJ databases">
        <authorList>
            <person name="Zhirakovskaya E."/>
        </authorList>
    </citation>
    <scope>NUCLEOTIDE SEQUENCE</scope>
</reference>
<dbReference type="Pfam" id="PF00889">
    <property type="entry name" value="EF_TS"/>
    <property type="match status" value="1"/>
</dbReference>
<evidence type="ECO:0000313" key="5">
    <source>
        <dbReference type="EMBL" id="VAW50991.1"/>
    </source>
</evidence>
<dbReference type="HAMAP" id="MF_00050">
    <property type="entry name" value="EF_Ts"/>
    <property type="match status" value="1"/>
</dbReference>
<keyword evidence="3" id="KW-0648">Protein biosynthesis</keyword>